<dbReference type="AlphaFoldDB" id="A0A2P2M838"/>
<accession>A0A2P2M838</accession>
<reference evidence="1" key="1">
    <citation type="submission" date="2018-02" db="EMBL/GenBank/DDBJ databases">
        <title>Rhizophora mucronata_Transcriptome.</title>
        <authorList>
            <person name="Meera S.P."/>
            <person name="Sreeshan A."/>
            <person name="Augustine A."/>
        </authorList>
    </citation>
    <scope>NUCLEOTIDE SEQUENCE</scope>
    <source>
        <tissue evidence="1">Leaf</tissue>
    </source>
</reference>
<protein>
    <submittedName>
        <fullName evidence="1">Keratinocyte proline-rich protein-like isoform X3</fullName>
    </submittedName>
</protein>
<proteinExistence type="predicted"/>
<name>A0A2P2M838_RHIMU</name>
<organism evidence="1">
    <name type="scientific">Rhizophora mucronata</name>
    <name type="common">Asiatic mangrove</name>
    <dbReference type="NCBI Taxonomy" id="61149"/>
    <lineage>
        <taxon>Eukaryota</taxon>
        <taxon>Viridiplantae</taxon>
        <taxon>Streptophyta</taxon>
        <taxon>Embryophyta</taxon>
        <taxon>Tracheophyta</taxon>
        <taxon>Spermatophyta</taxon>
        <taxon>Magnoliopsida</taxon>
        <taxon>eudicotyledons</taxon>
        <taxon>Gunneridae</taxon>
        <taxon>Pentapetalae</taxon>
        <taxon>rosids</taxon>
        <taxon>fabids</taxon>
        <taxon>Malpighiales</taxon>
        <taxon>Rhizophoraceae</taxon>
        <taxon>Rhizophora</taxon>
    </lineage>
</organism>
<sequence>MGVACMGPSNLCPTHKLYSIPNKEALVVDWAAVGTRALAFQVL</sequence>
<evidence type="ECO:0000313" key="1">
    <source>
        <dbReference type="EMBL" id="MBX26391.1"/>
    </source>
</evidence>
<dbReference type="EMBL" id="GGEC01045907">
    <property type="protein sequence ID" value="MBX26391.1"/>
    <property type="molecule type" value="Transcribed_RNA"/>
</dbReference>